<dbReference type="EMBL" id="JAANHS010000005">
    <property type="protein sequence ID" value="NHB76711.1"/>
    <property type="molecule type" value="Genomic_DNA"/>
</dbReference>
<keyword evidence="3" id="KW-1185">Reference proteome</keyword>
<sequence length="75" mass="8005">MTIGAIVSFLSLFTLLAVAALALISKERTKARMRDPNAPVSTLAQDGKYGGVAFLLPPDARPRRVVIEPRPAVMG</sequence>
<name>A0ABX0G7M4_9RHOB</name>
<keyword evidence="1" id="KW-1133">Transmembrane helix</keyword>
<evidence type="ECO:0000313" key="2">
    <source>
        <dbReference type="EMBL" id="NHB76711.1"/>
    </source>
</evidence>
<reference evidence="2 3" key="1">
    <citation type="journal article" date="2022" name="Microorganisms">
        <title>Genome Sequence and Characterization of a Xanthorhodopsin-Containing, Aerobic Anoxygenic Phototrophic Rhodobacter Species, Isolated from Mesophilic Conditions at Yellowstone National Park.</title>
        <authorList>
            <person name="Kyndt J.A."/>
            <person name="Robertson S."/>
            <person name="Shoffstall I.B."/>
            <person name="Ramaley R.F."/>
            <person name="Meyer T.E."/>
        </authorList>
    </citation>
    <scope>NUCLEOTIDE SEQUENCE [LARGE SCALE GENOMIC DNA]</scope>
    <source>
        <strain evidence="2 3">M37P</strain>
    </source>
</reference>
<dbReference type="Proteomes" id="UP001515660">
    <property type="component" value="Unassembled WGS sequence"/>
</dbReference>
<evidence type="ECO:0000256" key="1">
    <source>
        <dbReference type="SAM" id="Phobius"/>
    </source>
</evidence>
<evidence type="ECO:0000313" key="3">
    <source>
        <dbReference type="Proteomes" id="UP001515660"/>
    </source>
</evidence>
<keyword evidence="1" id="KW-0812">Transmembrane</keyword>
<comment type="caution">
    <text evidence="2">The sequence shown here is derived from an EMBL/GenBank/DDBJ whole genome shotgun (WGS) entry which is preliminary data.</text>
</comment>
<gene>
    <name evidence="2" type="ORF">G8O29_08135</name>
</gene>
<accession>A0ABX0G7M4</accession>
<organism evidence="2 3">
    <name type="scientific">Rhodobacter calidifons</name>
    <dbReference type="NCBI Taxonomy" id="2715277"/>
    <lineage>
        <taxon>Bacteria</taxon>
        <taxon>Pseudomonadati</taxon>
        <taxon>Pseudomonadota</taxon>
        <taxon>Alphaproteobacteria</taxon>
        <taxon>Rhodobacterales</taxon>
        <taxon>Rhodobacter group</taxon>
        <taxon>Rhodobacter</taxon>
    </lineage>
</organism>
<proteinExistence type="predicted"/>
<keyword evidence="1" id="KW-0472">Membrane</keyword>
<protein>
    <submittedName>
        <fullName evidence="2">Uncharacterized protein</fullName>
    </submittedName>
</protein>
<feature type="transmembrane region" description="Helical" evidence="1">
    <location>
        <begin position="6"/>
        <end position="24"/>
    </location>
</feature>
<dbReference type="RefSeq" id="WP_166402728.1">
    <property type="nucleotide sequence ID" value="NZ_JAANHS010000005.1"/>
</dbReference>